<name>A0A6J4RYR8_9ACTN</name>
<feature type="non-terminal residue" evidence="2">
    <location>
        <position position="263"/>
    </location>
</feature>
<dbReference type="EMBL" id="CADCVK010000241">
    <property type="protein sequence ID" value="CAA9481985.1"/>
    <property type="molecule type" value="Genomic_DNA"/>
</dbReference>
<sequence length="263" mass="27565">ASDLPRLAAELGAAGPAHPPPVLPAVARLRALGGRPRAAPQRNLHPRALPAGLRPPLRVLGAGLVAVRGVQRADPQLGVPRGRRVRRACVLLADHPLLLHGDAGRLRDGGVGALRGLDAPPLRRAAPGTHACRPARDARHRPRHGRPLDELSHVLLPVFVGIGLLPRRADKRLARTPLAAGVPGARGLAARRGPGPRRARLRLLLGDVELLVLPEVDLPHPRGRVPARLRDAPPGLSRLPALRAGALRAPVPDLAAPAAPAPV</sequence>
<feature type="non-terminal residue" evidence="2">
    <location>
        <position position="1"/>
    </location>
</feature>
<feature type="region of interest" description="Disordered" evidence="1">
    <location>
        <begin position="119"/>
        <end position="145"/>
    </location>
</feature>
<organism evidence="2">
    <name type="scientific">uncultured Rubrobacteraceae bacterium</name>
    <dbReference type="NCBI Taxonomy" id="349277"/>
    <lineage>
        <taxon>Bacteria</taxon>
        <taxon>Bacillati</taxon>
        <taxon>Actinomycetota</taxon>
        <taxon>Rubrobacteria</taxon>
        <taxon>Rubrobacterales</taxon>
        <taxon>Rubrobacteraceae</taxon>
        <taxon>environmental samples</taxon>
    </lineage>
</organism>
<accession>A0A6J4RYR8</accession>
<reference evidence="2" key="1">
    <citation type="submission" date="2020-02" db="EMBL/GenBank/DDBJ databases">
        <authorList>
            <person name="Meier V. D."/>
        </authorList>
    </citation>
    <scope>NUCLEOTIDE SEQUENCE</scope>
    <source>
        <strain evidence="2">AVDCRST_MAG12</strain>
    </source>
</reference>
<proteinExistence type="predicted"/>
<gene>
    <name evidence="2" type="ORF">AVDCRST_MAG12-1564</name>
</gene>
<dbReference type="AlphaFoldDB" id="A0A6J4RYR8"/>
<protein>
    <submittedName>
        <fullName evidence="2">Uncharacterized protein</fullName>
    </submittedName>
</protein>
<evidence type="ECO:0000313" key="2">
    <source>
        <dbReference type="EMBL" id="CAA9481985.1"/>
    </source>
</evidence>
<evidence type="ECO:0000256" key="1">
    <source>
        <dbReference type="SAM" id="MobiDB-lite"/>
    </source>
</evidence>